<dbReference type="InterPro" id="IPR013243">
    <property type="entry name" value="SCA7_dom"/>
</dbReference>
<comment type="caution">
    <text evidence="4">The sequence shown here is derived from an EMBL/GenBank/DDBJ whole genome shotgun (WGS) entry which is preliminary data.</text>
</comment>
<dbReference type="Proteomes" id="UP001140011">
    <property type="component" value="Unassembled WGS sequence"/>
</dbReference>
<sequence>MSSGNNQRANVLRRNLALGSGGNGGGHGSGSGNGSNGSNSNNSSAANASLDSMGEEQRRILRRKIEALKAIELEVEQLKEDRIEQTTRRLGINKIASMNVLSLFGRESDWQRVPNSASERFGAAPAQLTWDLLKKAVAEEDKYQSKKNWSSTKGRGNRKPPIARRLDADSIKKFGVYPMQQYPILSICDSCGRQVNAHFLKEHQETLCVVSAVKREDKRSAAGKAKEKEEGPVVAMAVKDVGKRLASEALSEEGDNGGRPSKVSKREQLRLEKEQREKEKADRREQLRVEKERRKREKDEKKERELAQTRTALDLDKQCGVLSTEPGSQPCTRSLTCKTHSMAMKRGVRGRSKLFDALLQAHLAKSRSAAAAKSAASNDAAAKSSNAAAVRNATAIALGGEAGALDESFFEEESDADRDSDAEAELVISGIRCSRGKPMAVRPTLLPRRRHHYLRVRDLFYDALKPSMGGDATDALAS</sequence>
<dbReference type="EMBL" id="JANBUH010000007">
    <property type="protein sequence ID" value="KAJ2757069.1"/>
    <property type="molecule type" value="Genomic_DNA"/>
</dbReference>
<feature type="region of interest" description="Disordered" evidence="2">
    <location>
        <begin position="248"/>
        <end position="309"/>
    </location>
</feature>
<evidence type="ECO:0000256" key="1">
    <source>
        <dbReference type="SAM" id="Coils"/>
    </source>
</evidence>
<dbReference type="Pfam" id="PF08313">
    <property type="entry name" value="SCA7"/>
    <property type="match status" value="1"/>
</dbReference>
<feature type="region of interest" description="Disordered" evidence="2">
    <location>
        <begin position="1"/>
        <end position="51"/>
    </location>
</feature>
<gene>
    <name evidence="4" type="primary">sgf73</name>
    <name evidence="4" type="ORF">GGI19_000310</name>
</gene>
<dbReference type="InterPro" id="IPR037804">
    <property type="entry name" value="SGF73"/>
</dbReference>
<feature type="region of interest" description="Disordered" evidence="2">
    <location>
        <begin position="143"/>
        <end position="162"/>
    </location>
</feature>
<evidence type="ECO:0000313" key="4">
    <source>
        <dbReference type="EMBL" id="KAJ2757069.1"/>
    </source>
</evidence>
<dbReference type="GO" id="GO:1904802">
    <property type="term" value="P:RITS complex assembly"/>
    <property type="evidence" value="ECO:0007669"/>
    <property type="project" value="TreeGrafter"/>
</dbReference>
<dbReference type="OrthoDB" id="21678at2759"/>
<dbReference type="PANTHER" id="PTHR47805:SF1">
    <property type="entry name" value="SAGA-ASSOCIATED FACTOR 73"/>
    <property type="match status" value="1"/>
</dbReference>
<dbReference type="PROSITE" id="PS51505">
    <property type="entry name" value="SCA7"/>
    <property type="match status" value="1"/>
</dbReference>
<keyword evidence="5" id="KW-1185">Reference proteome</keyword>
<reference evidence="4" key="1">
    <citation type="submission" date="2022-07" db="EMBL/GenBank/DDBJ databases">
        <title>Phylogenomic reconstructions and comparative analyses of Kickxellomycotina fungi.</title>
        <authorList>
            <person name="Reynolds N.K."/>
            <person name="Stajich J.E."/>
            <person name="Barry K."/>
            <person name="Grigoriev I.V."/>
            <person name="Crous P."/>
            <person name="Smith M.E."/>
        </authorList>
    </citation>
    <scope>NUCLEOTIDE SEQUENCE</scope>
    <source>
        <strain evidence="4">BCRC 34297</strain>
    </source>
</reference>
<protein>
    <submittedName>
        <fullName evidence="4">SAGA complex subunit Sgf73</fullName>
    </submittedName>
</protein>
<dbReference type="GO" id="GO:0006357">
    <property type="term" value="P:regulation of transcription by RNA polymerase II"/>
    <property type="evidence" value="ECO:0007669"/>
    <property type="project" value="TreeGrafter"/>
</dbReference>
<name>A0A9W8H6Y4_9FUNG</name>
<accession>A0A9W8H6Y4</accession>
<evidence type="ECO:0000313" key="5">
    <source>
        <dbReference type="Proteomes" id="UP001140011"/>
    </source>
</evidence>
<dbReference type="GO" id="GO:0000124">
    <property type="term" value="C:SAGA complex"/>
    <property type="evidence" value="ECO:0007669"/>
    <property type="project" value="InterPro"/>
</dbReference>
<evidence type="ECO:0000256" key="2">
    <source>
        <dbReference type="SAM" id="MobiDB-lite"/>
    </source>
</evidence>
<keyword evidence="1" id="KW-0175">Coiled coil</keyword>
<feature type="compositionally biased region" description="Low complexity" evidence="2">
    <location>
        <begin position="36"/>
        <end position="49"/>
    </location>
</feature>
<feature type="coiled-coil region" evidence="1">
    <location>
        <begin position="61"/>
        <end position="88"/>
    </location>
</feature>
<feature type="compositionally biased region" description="Gly residues" evidence="2">
    <location>
        <begin position="19"/>
        <end position="35"/>
    </location>
</feature>
<dbReference type="Gene3D" id="6.10.140.1270">
    <property type="match status" value="1"/>
</dbReference>
<evidence type="ECO:0000259" key="3">
    <source>
        <dbReference type="PROSITE" id="PS51505"/>
    </source>
</evidence>
<feature type="compositionally biased region" description="Basic and acidic residues" evidence="2">
    <location>
        <begin position="264"/>
        <end position="309"/>
    </location>
</feature>
<dbReference type="AlphaFoldDB" id="A0A9W8H6Y4"/>
<dbReference type="GO" id="GO:0031048">
    <property type="term" value="P:regulatory ncRNA-mediated heterochromatin formation"/>
    <property type="evidence" value="ECO:0007669"/>
    <property type="project" value="TreeGrafter"/>
</dbReference>
<organism evidence="4 5">
    <name type="scientific">Coemansia pectinata</name>
    <dbReference type="NCBI Taxonomy" id="1052879"/>
    <lineage>
        <taxon>Eukaryota</taxon>
        <taxon>Fungi</taxon>
        <taxon>Fungi incertae sedis</taxon>
        <taxon>Zoopagomycota</taxon>
        <taxon>Kickxellomycotina</taxon>
        <taxon>Kickxellomycetes</taxon>
        <taxon>Kickxellales</taxon>
        <taxon>Kickxellaceae</taxon>
        <taxon>Coemansia</taxon>
    </lineage>
</organism>
<dbReference type="PANTHER" id="PTHR47805">
    <property type="entry name" value="SAGA-ASSOCIATED FACTOR 73"/>
    <property type="match status" value="1"/>
</dbReference>
<feature type="domain" description="SCA7" evidence="3">
    <location>
        <begin position="306"/>
        <end position="374"/>
    </location>
</feature>
<proteinExistence type="predicted"/>